<dbReference type="InterPro" id="IPR044766">
    <property type="entry name" value="NPSN/SNAP25-like_N_SNARE"/>
</dbReference>
<dbReference type="SUPFAM" id="SSF58038">
    <property type="entry name" value="SNARE fusion complex"/>
    <property type="match status" value="2"/>
</dbReference>
<keyword evidence="4" id="KW-0653">Protein transport</keyword>
<dbReference type="EMBL" id="KZ452026">
    <property type="protein sequence ID" value="PKA50324.1"/>
    <property type="molecule type" value="Genomic_DNA"/>
</dbReference>
<dbReference type="Gene3D" id="1.20.5.110">
    <property type="match status" value="2"/>
</dbReference>
<reference evidence="7 8" key="1">
    <citation type="journal article" date="2017" name="Nature">
        <title>The Apostasia genome and the evolution of orchids.</title>
        <authorList>
            <person name="Zhang G.Q."/>
            <person name="Liu K.W."/>
            <person name="Li Z."/>
            <person name="Lohaus R."/>
            <person name="Hsiao Y.Y."/>
            <person name="Niu S.C."/>
            <person name="Wang J.Y."/>
            <person name="Lin Y.C."/>
            <person name="Xu Q."/>
            <person name="Chen L.J."/>
            <person name="Yoshida K."/>
            <person name="Fujiwara S."/>
            <person name="Wang Z.W."/>
            <person name="Zhang Y.Q."/>
            <person name="Mitsuda N."/>
            <person name="Wang M."/>
            <person name="Liu G.H."/>
            <person name="Pecoraro L."/>
            <person name="Huang H.X."/>
            <person name="Xiao X.J."/>
            <person name="Lin M."/>
            <person name="Wu X.Y."/>
            <person name="Wu W.L."/>
            <person name="Chen Y.Y."/>
            <person name="Chang S.B."/>
            <person name="Sakamoto S."/>
            <person name="Ohme-Takagi M."/>
            <person name="Yagi M."/>
            <person name="Zeng S.J."/>
            <person name="Shen C.Y."/>
            <person name="Yeh C.M."/>
            <person name="Luo Y.B."/>
            <person name="Tsai W.C."/>
            <person name="Van de Peer Y."/>
            <person name="Liu Z.J."/>
        </authorList>
    </citation>
    <scope>NUCLEOTIDE SEQUENCE [LARGE SCALE GENOMIC DNA]</scope>
    <source>
        <strain evidence="8">cv. Shenzhen</strain>
        <tissue evidence="7">Stem</tissue>
    </source>
</reference>
<evidence type="ECO:0000256" key="4">
    <source>
        <dbReference type="ARBA" id="ARBA00022927"/>
    </source>
</evidence>
<keyword evidence="3" id="KW-0813">Transport</keyword>
<dbReference type="GO" id="GO:0016192">
    <property type="term" value="P:vesicle-mediated transport"/>
    <property type="evidence" value="ECO:0007669"/>
    <property type="project" value="UniProtKB-ARBA"/>
</dbReference>
<dbReference type="OrthoDB" id="19261at2759"/>
<dbReference type="Proteomes" id="UP000236161">
    <property type="component" value="Unassembled WGS sequence"/>
</dbReference>
<dbReference type="CDD" id="cd15861">
    <property type="entry name" value="SNARE_SNAP25N_23N_29N_SEC9N"/>
    <property type="match status" value="1"/>
</dbReference>
<gene>
    <name evidence="7" type="primary">SNAP33</name>
    <name evidence="7" type="ORF">AXF42_Ash013413</name>
</gene>
<dbReference type="GO" id="GO:0005484">
    <property type="term" value="F:SNAP receptor activity"/>
    <property type="evidence" value="ECO:0007669"/>
    <property type="project" value="InterPro"/>
</dbReference>
<keyword evidence="8" id="KW-1185">Reference proteome</keyword>
<keyword evidence="5" id="KW-0472">Membrane</keyword>
<evidence type="ECO:0000256" key="6">
    <source>
        <dbReference type="SAM" id="MobiDB-lite"/>
    </source>
</evidence>
<feature type="region of interest" description="Disordered" evidence="6">
    <location>
        <begin position="1"/>
        <end position="39"/>
    </location>
</feature>
<dbReference type="GO" id="GO:0005886">
    <property type="term" value="C:plasma membrane"/>
    <property type="evidence" value="ECO:0007669"/>
    <property type="project" value="TreeGrafter"/>
</dbReference>
<dbReference type="STRING" id="1088818.A0A2I0A462"/>
<evidence type="ECO:0000256" key="3">
    <source>
        <dbReference type="ARBA" id="ARBA00022448"/>
    </source>
</evidence>
<proteinExistence type="inferred from homology"/>
<dbReference type="GO" id="GO:0015031">
    <property type="term" value="P:protein transport"/>
    <property type="evidence" value="ECO:0007669"/>
    <property type="project" value="UniProtKB-KW"/>
</dbReference>
<organism evidence="7 8">
    <name type="scientific">Apostasia shenzhenica</name>
    <dbReference type="NCBI Taxonomy" id="1088818"/>
    <lineage>
        <taxon>Eukaryota</taxon>
        <taxon>Viridiplantae</taxon>
        <taxon>Streptophyta</taxon>
        <taxon>Embryophyta</taxon>
        <taxon>Tracheophyta</taxon>
        <taxon>Spermatophyta</taxon>
        <taxon>Magnoliopsida</taxon>
        <taxon>Liliopsida</taxon>
        <taxon>Asparagales</taxon>
        <taxon>Orchidaceae</taxon>
        <taxon>Apostasioideae</taxon>
        <taxon>Apostasia</taxon>
    </lineage>
</organism>
<dbReference type="GO" id="GO:0031201">
    <property type="term" value="C:SNARE complex"/>
    <property type="evidence" value="ECO:0007669"/>
    <property type="project" value="InterPro"/>
</dbReference>
<name>A0A2I0A462_9ASPA</name>
<comment type="similarity">
    <text evidence="2">Belongs to the SNAP-25 family.</text>
</comment>
<dbReference type="AlphaFoldDB" id="A0A2I0A462"/>
<evidence type="ECO:0000313" key="8">
    <source>
        <dbReference type="Proteomes" id="UP000236161"/>
    </source>
</evidence>
<dbReference type="PANTHER" id="PTHR19305:SF34">
    <property type="entry name" value="OS02G0529500 PROTEIN"/>
    <property type="match status" value="1"/>
</dbReference>
<evidence type="ECO:0000256" key="1">
    <source>
        <dbReference type="ARBA" id="ARBA00004370"/>
    </source>
</evidence>
<dbReference type="FunFam" id="1.20.5.110:FF:000031">
    <property type="entry name" value="SNAP25 homologous protein SNAP33"/>
    <property type="match status" value="1"/>
</dbReference>
<evidence type="ECO:0000256" key="2">
    <source>
        <dbReference type="ARBA" id="ARBA00009480"/>
    </source>
</evidence>
<protein>
    <submittedName>
        <fullName evidence="7">SNAP25 likeous protein SNAP33</fullName>
    </submittedName>
</protein>
<sequence>MARPRAKKASNPFDSDSDEEFVSKPRRIGAASPSENRSIQELESYAVNKAEKTTEKVNDCLKLAENIKDDAARTLVTLHEQGQQINRSHQTAVEIDRDLSKGETLLGSLGGWFSKPWKPKKTRQIKGPVLAEDNSYAKAEKRKDQREKLGLFQGDPKTRQYVEPTSAMEKVEVEKKKQEDTLSDLSDVLGQLKGMAADMGTEINSLKNNKTSMDMRISLTWERYTKRMSADDAAEWGDFRFRQRTALRLPGEWFRMGNWPSSN</sequence>
<accession>A0A2I0A462</accession>
<evidence type="ECO:0000313" key="7">
    <source>
        <dbReference type="EMBL" id="PKA50324.1"/>
    </source>
</evidence>
<dbReference type="CDD" id="cd15841">
    <property type="entry name" value="SNARE_Qc"/>
    <property type="match status" value="1"/>
</dbReference>
<comment type="subcellular location">
    <subcellularLocation>
        <location evidence="1">Membrane</location>
    </subcellularLocation>
</comment>
<evidence type="ECO:0000256" key="5">
    <source>
        <dbReference type="ARBA" id="ARBA00023136"/>
    </source>
</evidence>
<dbReference type="PANTHER" id="PTHR19305">
    <property type="entry name" value="SYNAPTOSOMAL ASSOCIATED PROTEIN"/>
    <property type="match status" value="1"/>
</dbReference>